<organism evidence="1">
    <name type="scientific">marine sediment metagenome</name>
    <dbReference type="NCBI Taxonomy" id="412755"/>
    <lineage>
        <taxon>unclassified sequences</taxon>
        <taxon>metagenomes</taxon>
        <taxon>ecological metagenomes</taxon>
    </lineage>
</organism>
<name>X1C4V5_9ZZZZ</name>
<dbReference type="AlphaFoldDB" id="X1C4V5"/>
<evidence type="ECO:0000313" key="1">
    <source>
        <dbReference type="EMBL" id="GAG79401.1"/>
    </source>
</evidence>
<comment type="caution">
    <text evidence="1">The sequence shown here is derived from an EMBL/GenBank/DDBJ whole genome shotgun (WGS) entry which is preliminary data.</text>
</comment>
<feature type="non-terminal residue" evidence="1">
    <location>
        <position position="70"/>
    </location>
</feature>
<proteinExistence type="predicted"/>
<protein>
    <submittedName>
        <fullName evidence="1">Uncharacterized protein</fullName>
    </submittedName>
</protein>
<accession>X1C4V5</accession>
<sequence>MGKKNEILLKAGEKIYLREIERMVNSHPSIYLSTCIPISNNSRKNDSVSKIEVILYAVKEKNSSLTPKKL</sequence>
<dbReference type="EMBL" id="BART01016255">
    <property type="protein sequence ID" value="GAG79401.1"/>
    <property type="molecule type" value="Genomic_DNA"/>
</dbReference>
<reference evidence="1" key="1">
    <citation type="journal article" date="2014" name="Front. Microbiol.">
        <title>High frequency of phylogenetically diverse reductive dehalogenase-homologous genes in deep subseafloor sedimentary metagenomes.</title>
        <authorList>
            <person name="Kawai M."/>
            <person name="Futagami T."/>
            <person name="Toyoda A."/>
            <person name="Takaki Y."/>
            <person name="Nishi S."/>
            <person name="Hori S."/>
            <person name="Arai W."/>
            <person name="Tsubouchi T."/>
            <person name="Morono Y."/>
            <person name="Uchiyama I."/>
            <person name="Ito T."/>
            <person name="Fujiyama A."/>
            <person name="Inagaki F."/>
            <person name="Takami H."/>
        </authorList>
    </citation>
    <scope>NUCLEOTIDE SEQUENCE</scope>
    <source>
        <strain evidence="1">Expedition CK06-06</strain>
    </source>
</reference>
<gene>
    <name evidence="1" type="ORF">S01H4_31313</name>
</gene>